<sequence>MPGVLDISMKERTITLMCFAKLPGIEPVAEMYVETRTTTLLGECMLRHERQLC</sequence>
<dbReference type="Proteomes" id="UP000828390">
    <property type="component" value="Unassembled WGS sequence"/>
</dbReference>
<proteinExistence type="predicted"/>
<organism evidence="1 2">
    <name type="scientific">Dreissena polymorpha</name>
    <name type="common">Zebra mussel</name>
    <name type="synonym">Mytilus polymorpha</name>
    <dbReference type="NCBI Taxonomy" id="45954"/>
    <lineage>
        <taxon>Eukaryota</taxon>
        <taxon>Metazoa</taxon>
        <taxon>Spiralia</taxon>
        <taxon>Lophotrochozoa</taxon>
        <taxon>Mollusca</taxon>
        <taxon>Bivalvia</taxon>
        <taxon>Autobranchia</taxon>
        <taxon>Heteroconchia</taxon>
        <taxon>Euheterodonta</taxon>
        <taxon>Imparidentia</taxon>
        <taxon>Neoheterodontei</taxon>
        <taxon>Myida</taxon>
        <taxon>Dreissenoidea</taxon>
        <taxon>Dreissenidae</taxon>
        <taxon>Dreissena</taxon>
    </lineage>
</organism>
<evidence type="ECO:0000313" key="1">
    <source>
        <dbReference type="EMBL" id="KAH3839649.1"/>
    </source>
</evidence>
<comment type="caution">
    <text evidence="1">The sequence shown here is derived from an EMBL/GenBank/DDBJ whole genome shotgun (WGS) entry which is preliminary data.</text>
</comment>
<protein>
    <submittedName>
        <fullName evidence="1">Uncharacterized protein</fullName>
    </submittedName>
</protein>
<accession>A0A9D4KHM7</accession>
<evidence type="ECO:0000313" key="2">
    <source>
        <dbReference type="Proteomes" id="UP000828390"/>
    </source>
</evidence>
<reference evidence="1" key="1">
    <citation type="journal article" date="2019" name="bioRxiv">
        <title>The Genome of the Zebra Mussel, Dreissena polymorpha: A Resource for Invasive Species Research.</title>
        <authorList>
            <person name="McCartney M.A."/>
            <person name="Auch B."/>
            <person name="Kono T."/>
            <person name="Mallez S."/>
            <person name="Zhang Y."/>
            <person name="Obille A."/>
            <person name="Becker A."/>
            <person name="Abrahante J.E."/>
            <person name="Garbe J."/>
            <person name="Badalamenti J.P."/>
            <person name="Herman A."/>
            <person name="Mangelson H."/>
            <person name="Liachko I."/>
            <person name="Sullivan S."/>
            <person name="Sone E.D."/>
            <person name="Koren S."/>
            <person name="Silverstein K.A.T."/>
            <person name="Beckman K.B."/>
            <person name="Gohl D.M."/>
        </authorList>
    </citation>
    <scope>NUCLEOTIDE SEQUENCE</scope>
    <source>
        <strain evidence="1">Duluth1</strain>
        <tissue evidence="1">Whole animal</tissue>
    </source>
</reference>
<dbReference type="EMBL" id="JAIWYP010000004">
    <property type="protein sequence ID" value="KAH3839649.1"/>
    <property type="molecule type" value="Genomic_DNA"/>
</dbReference>
<dbReference type="AlphaFoldDB" id="A0A9D4KHM7"/>
<gene>
    <name evidence="1" type="ORF">DPMN_113081</name>
</gene>
<keyword evidence="2" id="KW-1185">Reference proteome</keyword>
<name>A0A9D4KHM7_DREPO</name>
<reference evidence="1" key="2">
    <citation type="submission" date="2020-11" db="EMBL/GenBank/DDBJ databases">
        <authorList>
            <person name="McCartney M.A."/>
            <person name="Auch B."/>
            <person name="Kono T."/>
            <person name="Mallez S."/>
            <person name="Becker A."/>
            <person name="Gohl D.M."/>
            <person name="Silverstein K.A.T."/>
            <person name="Koren S."/>
            <person name="Bechman K.B."/>
            <person name="Herman A."/>
            <person name="Abrahante J.E."/>
            <person name="Garbe J."/>
        </authorList>
    </citation>
    <scope>NUCLEOTIDE SEQUENCE</scope>
    <source>
        <strain evidence="1">Duluth1</strain>
        <tissue evidence="1">Whole animal</tissue>
    </source>
</reference>